<comment type="caution">
    <text evidence="1">The sequence shown here is derived from an EMBL/GenBank/DDBJ whole genome shotgun (WGS) entry which is preliminary data.</text>
</comment>
<dbReference type="Gene3D" id="3.90.75.20">
    <property type="match status" value="1"/>
</dbReference>
<dbReference type="AlphaFoldDB" id="A0A4R2BGJ6"/>
<sequence>MGRKRLQPNVFVIDTTNHLVYIHLSGRHGMGKIALTDMRSFRKHNISAHTWRCTKDFYVYTVIEGKMEFLHRVVSGNKDPEMHTDHINGSEGEKTLDNRFSNLRICTNQENQMNSKVRADNKTGYKNVNELNGKYRCMIRIDKKKQYFGSFNSPEEAAYCYNIVIPRLSDVYQLNDIPEDSLTEEQMELVHNTVVQRFNKINSKYQLIVHNKFNKWTEKVKRESI</sequence>
<protein>
    <recommendedName>
        <fullName evidence="3">HNH endonuclease</fullName>
    </recommendedName>
</protein>
<dbReference type="Proteomes" id="UP000295689">
    <property type="component" value="Unassembled WGS sequence"/>
</dbReference>
<organism evidence="1 2">
    <name type="scientific">Mesobacillus foraminis</name>
    <dbReference type="NCBI Taxonomy" id="279826"/>
    <lineage>
        <taxon>Bacteria</taxon>
        <taxon>Bacillati</taxon>
        <taxon>Bacillota</taxon>
        <taxon>Bacilli</taxon>
        <taxon>Bacillales</taxon>
        <taxon>Bacillaceae</taxon>
        <taxon>Mesobacillus</taxon>
    </lineage>
</organism>
<proteinExistence type="predicted"/>
<evidence type="ECO:0000313" key="1">
    <source>
        <dbReference type="EMBL" id="TCN25502.1"/>
    </source>
</evidence>
<dbReference type="EMBL" id="SLVV01000005">
    <property type="protein sequence ID" value="TCN25502.1"/>
    <property type="molecule type" value="Genomic_DNA"/>
</dbReference>
<evidence type="ECO:0008006" key="3">
    <source>
        <dbReference type="Google" id="ProtNLM"/>
    </source>
</evidence>
<dbReference type="InterPro" id="IPR016177">
    <property type="entry name" value="DNA-bd_dom_sf"/>
</dbReference>
<evidence type="ECO:0000313" key="2">
    <source>
        <dbReference type="Proteomes" id="UP000295689"/>
    </source>
</evidence>
<dbReference type="SUPFAM" id="SSF54060">
    <property type="entry name" value="His-Me finger endonucleases"/>
    <property type="match status" value="1"/>
</dbReference>
<dbReference type="GO" id="GO:0003677">
    <property type="term" value="F:DNA binding"/>
    <property type="evidence" value="ECO:0007669"/>
    <property type="project" value="InterPro"/>
</dbReference>
<dbReference type="SUPFAM" id="SSF54171">
    <property type="entry name" value="DNA-binding domain"/>
    <property type="match status" value="1"/>
</dbReference>
<dbReference type="InterPro" id="IPR044925">
    <property type="entry name" value="His-Me_finger_sf"/>
</dbReference>
<dbReference type="RefSeq" id="WP_132005308.1">
    <property type="nucleotide sequence ID" value="NZ_JABUHM010000003.1"/>
</dbReference>
<name>A0A4R2BGJ6_9BACI</name>
<accession>A0A4R2BGJ6</accession>
<keyword evidence="2" id="KW-1185">Reference proteome</keyword>
<reference evidence="1 2" key="1">
    <citation type="journal article" date="2015" name="Stand. Genomic Sci.">
        <title>Genomic Encyclopedia of Bacterial and Archaeal Type Strains, Phase III: the genomes of soil and plant-associated and newly described type strains.</title>
        <authorList>
            <person name="Whitman W.B."/>
            <person name="Woyke T."/>
            <person name="Klenk H.P."/>
            <person name="Zhou Y."/>
            <person name="Lilburn T.G."/>
            <person name="Beck B.J."/>
            <person name="De Vos P."/>
            <person name="Vandamme P."/>
            <person name="Eisen J.A."/>
            <person name="Garrity G."/>
            <person name="Hugenholtz P."/>
            <person name="Kyrpides N.C."/>
        </authorList>
    </citation>
    <scope>NUCLEOTIDE SEQUENCE [LARGE SCALE GENOMIC DNA]</scope>
    <source>
        <strain evidence="1 2">CV53</strain>
    </source>
</reference>
<gene>
    <name evidence="1" type="ORF">EV146_105159</name>
</gene>